<feature type="non-terminal residue" evidence="3">
    <location>
        <position position="1"/>
    </location>
</feature>
<feature type="compositionally biased region" description="Polar residues" evidence="1">
    <location>
        <begin position="368"/>
        <end position="379"/>
    </location>
</feature>
<name>A0A699J5E1_TANCI</name>
<feature type="domain" description="DUF4283" evidence="2">
    <location>
        <begin position="207"/>
        <end position="249"/>
    </location>
</feature>
<feature type="region of interest" description="Disordered" evidence="1">
    <location>
        <begin position="110"/>
        <end position="134"/>
    </location>
</feature>
<reference evidence="3" key="1">
    <citation type="journal article" date="2019" name="Sci. Rep.">
        <title>Draft genome of Tanacetum cinerariifolium, the natural source of mosquito coil.</title>
        <authorList>
            <person name="Yamashiro T."/>
            <person name="Shiraishi A."/>
            <person name="Satake H."/>
            <person name="Nakayama K."/>
        </authorList>
    </citation>
    <scope>NUCLEOTIDE SEQUENCE</scope>
</reference>
<protein>
    <recommendedName>
        <fullName evidence="2">DUF4283 domain-containing protein</fullName>
    </recommendedName>
</protein>
<gene>
    <name evidence="3" type="ORF">Tci_583230</name>
</gene>
<dbReference type="Pfam" id="PF14111">
    <property type="entry name" value="DUF4283"/>
    <property type="match status" value="1"/>
</dbReference>
<proteinExistence type="predicted"/>
<dbReference type="PANTHER" id="PTHR31286:SF99">
    <property type="entry name" value="DUF4283 DOMAIN-CONTAINING PROTEIN"/>
    <property type="match status" value="1"/>
</dbReference>
<organism evidence="3">
    <name type="scientific">Tanacetum cinerariifolium</name>
    <name type="common">Dalmatian daisy</name>
    <name type="synonym">Chrysanthemum cinerariifolium</name>
    <dbReference type="NCBI Taxonomy" id="118510"/>
    <lineage>
        <taxon>Eukaryota</taxon>
        <taxon>Viridiplantae</taxon>
        <taxon>Streptophyta</taxon>
        <taxon>Embryophyta</taxon>
        <taxon>Tracheophyta</taxon>
        <taxon>Spermatophyta</taxon>
        <taxon>Magnoliopsida</taxon>
        <taxon>eudicotyledons</taxon>
        <taxon>Gunneridae</taxon>
        <taxon>Pentapetalae</taxon>
        <taxon>asterids</taxon>
        <taxon>campanulids</taxon>
        <taxon>Asterales</taxon>
        <taxon>Asteraceae</taxon>
        <taxon>Asteroideae</taxon>
        <taxon>Anthemideae</taxon>
        <taxon>Anthemidinae</taxon>
        <taxon>Tanacetum</taxon>
    </lineage>
</organism>
<evidence type="ECO:0000259" key="2">
    <source>
        <dbReference type="Pfam" id="PF14111"/>
    </source>
</evidence>
<dbReference type="PANTHER" id="PTHR31286">
    <property type="entry name" value="GLYCINE-RICH CELL WALL STRUCTURAL PROTEIN 1.8-LIKE"/>
    <property type="match status" value="1"/>
</dbReference>
<evidence type="ECO:0000256" key="1">
    <source>
        <dbReference type="SAM" id="MobiDB-lite"/>
    </source>
</evidence>
<comment type="caution">
    <text evidence="3">The sequence shown here is derived from an EMBL/GenBank/DDBJ whole genome shotgun (WGS) entry which is preliminary data.</text>
</comment>
<dbReference type="EMBL" id="BKCJ010370789">
    <property type="protein sequence ID" value="GFA11258.1"/>
    <property type="molecule type" value="Genomic_DNA"/>
</dbReference>
<dbReference type="AlphaFoldDB" id="A0A699J5E1"/>
<dbReference type="InterPro" id="IPR025558">
    <property type="entry name" value="DUF4283"/>
</dbReference>
<feature type="region of interest" description="Disordered" evidence="1">
    <location>
        <begin position="351"/>
        <end position="388"/>
    </location>
</feature>
<dbReference type="InterPro" id="IPR040256">
    <property type="entry name" value="At4g02000-like"/>
</dbReference>
<evidence type="ECO:0000313" key="3">
    <source>
        <dbReference type="EMBL" id="GFA11258.1"/>
    </source>
</evidence>
<accession>A0A699J5E1</accession>
<sequence length="511" mass="56082">WVFIIERGFLTSNSKVKKNVDESVSSNDSVLGDLAKNGLAAKIKHINRKGVSNVRKAVRGVQFHTWAATSEPANTRSDQGLVHAENVPVGRQPLKSILKKTNVTNDISRSLNEGGTTDQVNANGPGNDTSVEPVTNMDSGIGGKKDVNAWNTPLIKPLFLMLTILVARLNKKRIKIMKLRNDEVVEGATVAIPLVAVEEAKYGLERVMLRNGFFLFQFSTREGMERVLENGLWLIRLVPLILNVWSPNTIMKKDEITMAPAWDEITMAPAWVKLHNVPIVAYSEAGLSLIATQLGSPLMLDTVEVKPVDANNSNAKPTSSGDNEDRFVKVQNRKKKGKDVSRTFSGIRLAKSKPNVHWQPKKNEFSKRSPNVESTSGTTKDGDNPPLSRVKVDLNTISNSDGDNPPLSRVKVDLNTISNSGTTKGRDNHKISSLLRVQFDLTTPVSNSFDVLNTVEELECDPSGHNPKVEEYPSYDSMGISSTGGGFSLEDDDLDCYDGYEAQVFNLSGKS</sequence>